<keyword evidence="2" id="KW-0472">Membrane</keyword>
<evidence type="ECO:0008006" key="5">
    <source>
        <dbReference type="Google" id="ProtNLM"/>
    </source>
</evidence>
<feature type="transmembrane region" description="Helical" evidence="2">
    <location>
        <begin position="54"/>
        <end position="74"/>
    </location>
</feature>
<reference evidence="4" key="1">
    <citation type="submission" date="2024-05" db="EMBL/GenBank/DDBJ databases">
        <authorList>
            <person name="Tikunov A.Y."/>
            <person name="Morozova V.V."/>
            <person name="Kozlova Y.N."/>
            <person name="Tikunova N.V."/>
            <person name="Babkin I.V."/>
        </authorList>
    </citation>
    <scope>NUCLEOTIDE SEQUENCE [LARGE SCALE GENOMIC DNA]</scope>
</reference>
<feature type="region of interest" description="Disordered" evidence="1">
    <location>
        <begin position="124"/>
        <end position="158"/>
    </location>
</feature>
<keyword evidence="2" id="KW-0812">Transmembrane</keyword>
<evidence type="ECO:0000256" key="2">
    <source>
        <dbReference type="SAM" id="Phobius"/>
    </source>
</evidence>
<evidence type="ECO:0000313" key="4">
    <source>
        <dbReference type="Proteomes" id="UP001305174"/>
    </source>
</evidence>
<sequence>MWFLIYLLVQIEQIAAFLAKGEVLVWLSLVATGGLLFGSLIAERKLWEEFPKMLKTIKVALVVGVLGVFFSYALPTQKNLAIIVASGATYEVLTSDTAQRVGGKAISALEKKLDEIMGDEDVKEAKVHTEKSSGSSKLASESATGPAGQDEVQPQSKE</sequence>
<evidence type="ECO:0000256" key="1">
    <source>
        <dbReference type="SAM" id="MobiDB-lite"/>
    </source>
</evidence>
<name>A0AAX4G6K9_9CAUD</name>
<dbReference type="EMBL" id="OR575930">
    <property type="protein sequence ID" value="WOZ57535.1"/>
    <property type="molecule type" value="Genomic_DNA"/>
</dbReference>
<proteinExistence type="predicted"/>
<protein>
    <recommendedName>
        <fullName evidence="5">Holin</fullName>
    </recommendedName>
</protein>
<feature type="compositionally biased region" description="Low complexity" evidence="1">
    <location>
        <begin position="132"/>
        <end position="143"/>
    </location>
</feature>
<feature type="transmembrane region" description="Helical" evidence="2">
    <location>
        <begin position="23"/>
        <end position="42"/>
    </location>
</feature>
<dbReference type="Proteomes" id="UP001305174">
    <property type="component" value="Segment"/>
</dbReference>
<accession>A0AAX4G6K9</accession>
<organism evidence="3 4">
    <name type="scientific">Pseudomonas phage vB_PseuGesM_254</name>
    <dbReference type="NCBI Taxonomy" id="3092638"/>
    <lineage>
        <taxon>Viruses</taxon>
        <taxon>Duplodnaviria</taxon>
        <taxon>Heunggongvirae</taxon>
        <taxon>Uroviricota</taxon>
        <taxon>Caudoviricetes</taxon>
        <taxon>Vandenendeviridae</taxon>
        <taxon>Chemalvirus</taxon>
        <taxon>Chemalvirus PseuGes254</taxon>
    </lineage>
</organism>
<keyword evidence="2" id="KW-1133">Transmembrane helix</keyword>
<keyword evidence="4" id="KW-1185">Reference proteome</keyword>
<evidence type="ECO:0000313" key="3">
    <source>
        <dbReference type="EMBL" id="WOZ57535.1"/>
    </source>
</evidence>